<dbReference type="EMBL" id="JEMT01017712">
    <property type="protein sequence ID" value="EXX67499.1"/>
    <property type="molecule type" value="Genomic_DNA"/>
</dbReference>
<dbReference type="HOGENOM" id="CLU_002435_10_1_1"/>
<evidence type="ECO:0000313" key="4">
    <source>
        <dbReference type="Proteomes" id="UP000022910"/>
    </source>
</evidence>
<proteinExistence type="predicted"/>
<keyword evidence="4" id="KW-1185">Reference proteome</keyword>
<name>A0A015KIU6_RHIIW</name>
<dbReference type="PROSITE" id="PS50879">
    <property type="entry name" value="RNASE_H_1"/>
    <property type="match status" value="1"/>
</dbReference>
<evidence type="ECO:0008006" key="5">
    <source>
        <dbReference type="Google" id="ProtNLM"/>
    </source>
</evidence>
<evidence type="ECO:0000313" key="3">
    <source>
        <dbReference type="EMBL" id="EXX67499.1"/>
    </source>
</evidence>
<dbReference type="SUPFAM" id="SSF53098">
    <property type="entry name" value="Ribonuclease H-like"/>
    <property type="match status" value="1"/>
</dbReference>
<dbReference type="OrthoDB" id="6159030at2759"/>
<dbReference type="STRING" id="1432141.A0A015KIU6"/>
<dbReference type="PROSITE" id="PS50878">
    <property type="entry name" value="RT_POL"/>
    <property type="match status" value="1"/>
</dbReference>
<dbReference type="InterPro" id="IPR036397">
    <property type="entry name" value="RNaseH_sf"/>
</dbReference>
<feature type="domain" description="Reverse transcriptase" evidence="1">
    <location>
        <begin position="342"/>
        <end position="644"/>
    </location>
</feature>
<dbReference type="GO" id="GO:0003676">
    <property type="term" value="F:nucleic acid binding"/>
    <property type="evidence" value="ECO:0007669"/>
    <property type="project" value="InterPro"/>
</dbReference>
<gene>
    <name evidence="3" type="ORF">RirG_113830</name>
</gene>
<dbReference type="Gene3D" id="3.30.420.10">
    <property type="entry name" value="Ribonuclease H-like superfamily/Ribonuclease H"/>
    <property type="match status" value="1"/>
</dbReference>
<feature type="domain" description="RNase H type-1" evidence="2">
    <location>
        <begin position="1031"/>
        <end position="1181"/>
    </location>
</feature>
<dbReference type="Pfam" id="PF00075">
    <property type="entry name" value="RNase_H"/>
    <property type="match status" value="1"/>
</dbReference>
<sequence>MSLLFASTKLARARQLKRQTRRVFKFDTVTDIQWTEFADKADALCAVLPSTFSSWHINQMCEYLQSRILKAANVTLPSSTVGNNYTPKVPKDLEILTQHYRFLNRLLHSIRLLRKYPSSYSAAHEHKWSTHLIRLQNILLLYKKVFTFIPILPSSLSSCRQDNFKSLLDDLSNISKSLRGFHLLQEKDFQDSSIRAHLDDRNNNYETDLSSFIESALSRTCRHIILDHVFIDHPTHPQLLTGHKDIDDAVVNHFQNFVPIKSTPPVSIDTLPDRWSSAYQPMDDVSSSIYDALMNPPTLDEWLSTISSTPNGKTPGPSMITYEMLKHLESRTSALLLILIHTCLSKADIPDLWRQAMVFPIPKPHEWKCQLKNTRPITLLEVIRKSLVKLFYNRLSSIMASHDVLKGGNFAGLPGGSCRDPIITLESIIHDADINKNPLWILSQDISKAFDSVDLTMLRFALERIRLPASAVKFILSLFTKRINSVFTAHGSTPAYRVRIGIDQGEVISSLLWVIYIDPLLTVLKNEIMDPYVLSTPSLIDSPNSSSNLKINNLVFMDDSTLIFSSKAGMESMLSITEEFYQINNTSANYNKYVLITNSLPLTSNSTLLPITFNLDLSSLNSIPSITITPISMTTSFRFLGVWFNIKSSRDFVKKQLKRECCSFAVTIRPAKLFAKQVVYLHNTVLIPKLEYRMQVTHLSESDCHLITRSIRSVVKHKANFSRSLPNPILFLSHALDYIACTIALLSSTSFCLLHTQLLKLPNLTLLNGHVPLFECMTPKAFKAYFPILRKRQLFYLSQLVTPQGTHLISWKAYYDNLVGRRGPGRIPYWYKDIQQVTTIPDTNNRLLAQFVTTPMIDSSFYELEPCFSSPPTTKNWIVTLDDYGSPFFGKQLLVQASRGTCSIVHWVSPDCEFSPGDLIRLSPCPGCVAHTPLAPSKKWNVDLTLCTPTVSLQHSLILPTTNERIRCNTSEVTSSFTWADIEDGVRLYYSRLDFDFDSPSDDIVEALVPPITIESSAAAVFAASPLVVSSDSRYTFFTDGSLINLGTPDVSMGWSWMQIVPDAGFPNSIATYAHGLIKDNPSSSRAEAAALYAVLTISLRDSEVTIYTDSQTAIDGLRKCSTHTYSNSRLYYKTTNFKLWAIIERTILSKNLTVLPVKVKAHSGNYLNDFVDSLANTAHTASSSILISGMDLASAHDFVLTYDNDIVCESNPRHLLK</sequence>
<dbReference type="InterPro" id="IPR012337">
    <property type="entry name" value="RNaseH-like_sf"/>
</dbReference>
<comment type="caution">
    <text evidence="3">The sequence shown here is derived from an EMBL/GenBank/DDBJ whole genome shotgun (WGS) entry which is preliminary data.</text>
</comment>
<organism evidence="3 4">
    <name type="scientific">Rhizophagus irregularis (strain DAOM 197198w)</name>
    <name type="common">Glomus intraradices</name>
    <dbReference type="NCBI Taxonomy" id="1432141"/>
    <lineage>
        <taxon>Eukaryota</taxon>
        <taxon>Fungi</taxon>
        <taxon>Fungi incertae sedis</taxon>
        <taxon>Mucoromycota</taxon>
        <taxon>Glomeromycotina</taxon>
        <taxon>Glomeromycetes</taxon>
        <taxon>Glomerales</taxon>
        <taxon>Glomeraceae</taxon>
        <taxon>Rhizophagus</taxon>
    </lineage>
</organism>
<reference evidence="3 4" key="1">
    <citation type="submission" date="2014-02" db="EMBL/GenBank/DDBJ databases">
        <title>Single nucleus genome sequencing reveals high similarity among nuclei of an endomycorrhizal fungus.</title>
        <authorList>
            <person name="Lin K."/>
            <person name="Geurts R."/>
            <person name="Zhang Z."/>
            <person name="Limpens E."/>
            <person name="Saunders D.G."/>
            <person name="Mu D."/>
            <person name="Pang E."/>
            <person name="Cao H."/>
            <person name="Cha H."/>
            <person name="Lin T."/>
            <person name="Zhou Q."/>
            <person name="Shang Y."/>
            <person name="Li Y."/>
            <person name="Ivanov S."/>
            <person name="Sharma T."/>
            <person name="Velzen R.V."/>
            <person name="Ruijter N.D."/>
            <person name="Aanen D.K."/>
            <person name="Win J."/>
            <person name="Kamoun S."/>
            <person name="Bisseling T."/>
            <person name="Huang S."/>
        </authorList>
    </citation>
    <scope>NUCLEOTIDE SEQUENCE [LARGE SCALE GENOMIC DNA]</scope>
    <source>
        <strain evidence="4">DAOM197198w</strain>
    </source>
</reference>
<dbReference type="CDD" id="cd01650">
    <property type="entry name" value="RT_nLTR_like"/>
    <property type="match status" value="1"/>
</dbReference>
<dbReference type="GO" id="GO:0004523">
    <property type="term" value="F:RNA-DNA hybrid ribonuclease activity"/>
    <property type="evidence" value="ECO:0007669"/>
    <property type="project" value="InterPro"/>
</dbReference>
<evidence type="ECO:0000259" key="1">
    <source>
        <dbReference type="PROSITE" id="PS50878"/>
    </source>
</evidence>
<dbReference type="Proteomes" id="UP000022910">
    <property type="component" value="Unassembled WGS sequence"/>
</dbReference>
<dbReference type="InterPro" id="IPR002156">
    <property type="entry name" value="RNaseH_domain"/>
</dbReference>
<dbReference type="PANTHER" id="PTHR19446">
    <property type="entry name" value="REVERSE TRANSCRIPTASES"/>
    <property type="match status" value="1"/>
</dbReference>
<dbReference type="InterPro" id="IPR000477">
    <property type="entry name" value="RT_dom"/>
</dbReference>
<evidence type="ECO:0000259" key="2">
    <source>
        <dbReference type="PROSITE" id="PS50879"/>
    </source>
</evidence>
<protein>
    <recommendedName>
        <fullName evidence="5">RNA-directed DNA polymerase from mobile element jockey-like</fullName>
    </recommendedName>
</protein>
<dbReference type="AlphaFoldDB" id="A0A015KIU6"/>
<accession>A0A015KIU6</accession>
<dbReference type="Pfam" id="PF00078">
    <property type="entry name" value="RVT_1"/>
    <property type="match status" value="1"/>
</dbReference>